<dbReference type="Proteomes" id="UP000320591">
    <property type="component" value="Chromosome"/>
</dbReference>
<dbReference type="SUPFAM" id="SSF53098">
    <property type="entry name" value="Ribonuclease H-like"/>
    <property type="match status" value="1"/>
</dbReference>
<sequence length="50" mass="5748">MGVTELRGEDVVAVMERLKQLHKRVPGRLQTDNGSEFISRSWIHGPMKTR</sequence>
<name>A0A5B8HIY0_9GAMM</name>
<dbReference type="InterPro" id="IPR012337">
    <property type="entry name" value="RNaseH-like_sf"/>
</dbReference>
<evidence type="ECO:0000313" key="2">
    <source>
        <dbReference type="Proteomes" id="UP000320591"/>
    </source>
</evidence>
<organism evidence="1 2">
    <name type="scientific">Dickeya poaceiphila</name>
    <dbReference type="NCBI Taxonomy" id="568768"/>
    <lineage>
        <taxon>Bacteria</taxon>
        <taxon>Pseudomonadati</taxon>
        <taxon>Pseudomonadota</taxon>
        <taxon>Gammaproteobacteria</taxon>
        <taxon>Enterobacterales</taxon>
        <taxon>Pectobacteriaceae</taxon>
        <taxon>Dickeya</taxon>
    </lineage>
</organism>
<reference evidence="1 2" key="1">
    <citation type="journal article" date="2019" name="Environ. Microbiol.">
        <title>The phytopathogenic nature of Dickeya aquatica 174/2 and the dynamic early evolution of Dickeya pathogenicity.</title>
        <authorList>
            <person name="Duprey A."/>
            <person name="Taib N."/>
            <person name="Leonard S."/>
            <person name="Garin T."/>
            <person name="Flandrois J.P."/>
            <person name="Nasser W."/>
            <person name="Brochier-Armanet C."/>
            <person name="Reverchon S."/>
        </authorList>
    </citation>
    <scope>NUCLEOTIDE SEQUENCE [LARGE SCALE GENOMIC DNA]</scope>
    <source>
        <strain evidence="1 2">NCPPB 569</strain>
    </source>
</reference>
<protein>
    <submittedName>
        <fullName evidence="1">Transposase family protein</fullName>
    </submittedName>
</protein>
<dbReference type="KEGG" id="dic:Dpoa569_0001105"/>
<evidence type="ECO:0000313" key="1">
    <source>
        <dbReference type="EMBL" id="QDX29356.1"/>
    </source>
</evidence>
<dbReference type="AlphaFoldDB" id="A0A5B8HIY0"/>
<dbReference type="STRING" id="568768.GCA_000406125_02769"/>
<accession>A0A5B8HIY0</accession>
<gene>
    <name evidence="1" type="ORF">Dpoa569_0001105</name>
</gene>
<dbReference type="EMBL" id="CP042220">
    <property type="protein sequence ID" value="QDX29356.1"/>
    <property type="molecule type" value="Genomic_DNA"/>
</dbReference>
<proteinExistence type="predicted"/>
<keyword evidence="2" id="KW-1185">Reference proteome</keyword>